<proteinExistence type="predicted"/>
<name>A0ABD3QRS7_9STRA</name>
<sequence length="140" mass="15857">MHRPRIHTSHPLASDPFTIQLRTKVTKAKKHKRAKILGTRIDESPVVSPPQTQTTQKILIPEGRHVINSMSRRGSATKNPPSFDPGPPQVLQMKEKISKQQIKTRESIRFNFTGLQMSDRVRQLLNLSNGSQSEVMCVIQ</sequence>
<protein>
    <submittedName>
        <fullName evidence="1">Uncharacterized protein</fullName>
    </submittedName>
</protein>
<organism evidence="1 2">
    <name type="scientific">Cyclotella atomus</name>
    <dbReference type="NCBI Taxonomy" id="382360"/>
    <lineage>
        <taxon>Eukaryota</taxon>
        <taxon>Sar</taxon>
        <taxon>Stramenopiles</taxon>
        <taxon>Ochrophyta</taxon>
        <taxon>Bacillariophyta</taxon>
        <taxon>Coscinodiscophyceae</taxon>
        <taxon>Thalassiosirophycidae</taxon>
        <taxon>Stephanodiscales</taxon>
        <taxon>Stephanodiscaceae</taxon>
        <taxon>Cyclotella</taxon>
    </lineage>
</organism>
<evidence type="ECO:0000313" key="2">
    <source>
        <dbReference type="Proteomes" id="UP001530400"/>
    </source>
</evidence>
<comment type="caution">
    <text evidence="1">The sequence shown here is derived from an EMBL/GenBank/DDBJ whole genome shotgun (WGS) entry which is preliminary data.</text>
</comment>
<dbReference type="EMBL" id="JALLPJ020000079">
    <property type="protein sequence ID" value="KAL3803094.1"/>
    <property type="molecule type" value="Genomic_DNA"/>
</dbReference>
<reference evidence="1 2" key="1">
    <citation type="submission" date="2024-10" db="EMBL/GenBank/DDBJ databases">
        <title>Updated reference genomes for cyclostephanoid diatoms.</title>
        <authorList>
            <person name="Roberts W.R."/>
            <person name="Alverson A.J."/>
        </authorList>
    </citation>
    <scope>NUCLEOTIDE SEQUENCE [LARGE SCALE GENOMIC DNA]</scope>
    <source>
        <strain evidence="1 2">AJA010-31</strain>
    </source>
</reference>
<dbReference type="AlphaFoldDB" id="A0ABD3QRS7"/>
<keyword evidence="2" id="KW-1185">Reference proteome</keyword>
<dbReference type="Proteomes" id="UP001530400">
    <property type="component" value="Unassembled WGS sequence"/>
</dbReference>
<gene>
    <name evidence="1" type="ORF">ACHAWO_010660</name>
</gene>
<evidence type="ECO:0000313" key="1">
    <source>
        <dbReference type="EMBL" id="KAL3803094.1"/>
    </source>
</evidence>
<accession>A0ABD3QRS7</accession>